<dbReference type="PANTHER" id="PTHR48079">
    <property type="entry name" value="PROTEIN YEEZ"/>
    <property type="match status" value="1"/>
</dbReference>
<sequence>MILVTGGTGLVGAHLLLQLTEGNIPIRALYRTASRINKTKNLFSYYEKASLFEKIEWVKGDINNIPSLEKAFKGITHVYHCAACVSFDPSDEDLLRKVNIEGTANIVNFCIDYGIKKLCHVSSIAALGDAKEHEPTITEETEWNPEVKHDDYAISKHGAEMEVWRGWQEGIDVVIVNPGIVFGYGFATGSGAMFKTVYNGLYFYTKGSCGVVAVEDVTNIMIKLMESSITGERYTVVGTHLSYREILFAIADGMNKKRPPVYATKLMSSIAWRMDWLFAKLLRRKRFLTRFMANSSHSHYKYDNSKIKNELGYNFTEMKSYIKQLAENFKPGSIAIKK</sequence>
<dbReference type="EMBL" id="BMJE01000002">
    <property type="protein sequence ID" value="GGB69283.1"/>
    <property type="molecule type" value="Genomic_DNA"/>
</dbReference>
<dbReference type="Pfam" id="PF01370">
    <property type="entry name" value="Epimerase"/>
    <property type="match status" value="1"/>
</dbReference>
<protein>
    <submittedName>
        <fullName evidence="2">NAD-dependent epimerase</fullName>
    </submittedName>
</protein>
<evidence type="ECO:0000313" key="2">
    <source>
        <dbReference type="EMBL" id="GGB69283.1"/>
    </source>
</evidence>
<gene>
    <name evidence="2" type="ORF">GCM10007424_06570</name>
</gene>
<accession>A0ABQ1JHP7</accession>
<dbReference type="RefSeq" id="WP_188619825.1">
    <property type="nucleotide sequence ID" value="NZ_BMJE01000002.1"/>
</dbReference>
<proteinExistence type="predicted"/>
<dbReference type="InterPro" id="IPR051783">
    <property type="entry name" value="NAD(P)-dependent_oxidoreduct"/>
</dbReference>
<dbReference type="InterPro" id="IPR001509">
    <property type="entry name" value="Epimerase_deHydtase"/>
</dbReference>
<dbReference type="Proteomes" id="UP000615760">
    <property type="component" value="Unassembled WGS sequence"/>
</dbReference>
<dbReference type="SUPFAM" id="SSF51735">
    <property type="entry name" value="NAD(P)-binding Rossmann-fold domains"/>
    <property type="match status" value="1"/>
</dbReference>
<feature type="domain" description="NAD-dependent epimerase/dehydratase" evidence="1">
    <location>
        <begin position="2"/>
        <end position="227"/>
    </location>
</feature>
<evidence type="ECO:0000313" key="3">
    <source>
        <dbReference type="Proteomes" id="UP000615760"/>
    </source>
</evidence>
<dbReference type="PANTHER" id="PTHR48079:SF6">
    <property type="entry name" value="NAD(P)-BINDING DOMAIN-CONTAINING PROTEIN-RELATED"/>
    <property type="match status" value="1"/>
</dbReference>
<evidence type="ECO:0000259" key="1">
    <source>
        <dbReference type="Pfam" id="PF01370"/>
    </source>
</evidence>
<dbReference type="InterPro" id="IPR036291">
    <property type="entry name" value="NAD(P)-bd_dom_sf"/>
</dbReference>
<keyword evidence="3" id="KW-1185">Reference proteome</keyword>
<dbReference type="Gene3D" id="3.40.50.720">
    <property type="entry name" value="NAD(P)-binding Rossmann-like Domain"/>
    <property type="match status" value="1"/>
</dbReference>
<comment type="caution">
    <text evidence="2">The sequence shown here is derived from an EMBL/GenBank/DDBJ whole genome shotgun (WGS) entry which is preliminary data.</text>
</comment>
<reference evidence="3" key="1">
    <citation type="journal article" date="2019" name="Int. J. Syst. Evol. Microbiol.">
        <title>The Global Catalogue of Microorganisms (GCM) 10K type strain sequencing project: providing services to taxonomists for standard genome sequencing and annotation.</title>
        <authorList>
            <consortium name="The Broad Institute Genomics Platform"/>
            <consortium name="The Broad Institute Genome Sequencing Center for Infectious Disease"/>
            <person name="Wu L."/>
            <person name="Ma J."/>
        </authorList>
    </citation>
    <scope>NUCLEOTIDE SEQUENCE [LARGE SCALE GENOMIC DNA]</scope>
    <source>
        <strain evidence="3">CGMCC 1.15461</strain>
    </source>
</reference>
<name>A0ABQ1JHP7_9FLAO</name>
<organism evidence="2 3">
    <name type="scientific">Flavobacterium suaedae</name>
    <dbReference type="NCBI Taxonomy" id="1767027"/>
    <lineage>
        <taxon>Bacteria</taxon>
        <taxon>Pseudomonadati</taxon>
        <taxon>Bacteroidota</taxon>
        <taxon>Flavobacteriia</taxon>
        <taxon>Flavobacteriales</taxon>
        <taxon>Flavobacteriaceae</taxon>
        <taxon>Flavobacterium</taxon>
    </lineage>
</organism>